<evidence type="ECO:0000313" key="9">
    <source>
        <dbReference type="EMBL" id="MDR7099397.1"/>
    </source>
</evidence>
<comment type="function">
    <text evidence="7">Involved in the de novo purine biosynthesis. Catalyzes the transfer of formate to 5-phospho-ribosyl-glycinamide (GAR), producing 5-phospho-ribosyl-N-formylglycinamide (FGAR). Formate is provided by PurU via hydrolysis of 10-formyl-tetrahydrofolate.</text>
</comment>
<gene>
    <name evidence="7" type="primary">purT</name>
    <name evidence="9" type="ORF">J2X04_001744</name>
</gene>
<evidence type="ECO:0000256" key="5">
    <source>
        <dbReference type="ARBA" id="ARBA00022840"/>
    </source>
</evidence>
<comment type="subunit">
    <text evidence="7">Homodimer.</text>
</comment>
<dbReference type="EC" id="6.3.1.21" evidence="7"/>
<keyword evidence="1 7" id="KW-0436">Ligase</keyword>
<dbReference type="RefSeq" id="WP_310053598.1">
    <property type="nucleotide sequence ID" value="NZ_JAVDVW010000001.1"/>
</dbReference>
<feature type="binding site" evidence="7">
    <location>
        <position position="285"/>
    </location>
    <ligand>
        <name>Mg(2+)</name>
        <dbReference type="ChEBI" id="CHEBI:18420"/>
    </ligand>
</feature>
<comment type="pathway">
    <text evidence="7">Purine metabolism; IMP biosynthesis via de novo pathway; N(2)-formyl-N(1)-(5-phospho-D-ribosyl)glycinamide from N(1)-(5-phospho-D-ribosyl)glycinamide (formate route): step 1/1.</text>
</comment>
<comment type="similarity">
    <text evidence="7">Belongs to the PurK/PurT family.</text>
</comment>
<feature type="binding site" evidence="7">
    <location>
        <position position="273"/>
    </location>
    <ligand>
        <name>Mg(2+)</name>
        <dbReference type="ChEBI" id="CHEBI:18420"/>
    </ligand>
</feature>
<protein>
    <recommendedName>
        <fullName evidence="7">Formate-dependent phosphoribosylglycinamide formyltransferase</fullName>
        <ecNumber evidence="7">6.3.1.21</ecNumber>
    </recommendedName>
    <alternativeName>
        <fullName evidence="7">5'-phosphoribosylglycinamide transformylase 2</fullName>
    </alternativeName>
    <alternativeName>
        <fullName evidence="7">Formate-dependent GAR transformylase</fullName>
    </alternativeName>
    <alternativeName>
        <fullName evidence="7">GAR transformylase 2</fullName>
        <shortName evidence="7">GART 2</shortName>
    </alternativeName>
    <alternativeName>
        <fullName evidence="7">Non-folate glycinamide ribonucleotide transformylase</fullName>
    </alternativeName>
    <alternativeName>
        <fullName evidence="7">Phosphoribosylglycinamide formyltransferase 2</fullName>
    </alternativeName>
</protein>
<proteinExistence type="inferred from homology"/>
<reference evidence="9 10" key="1">
    <citation type="submission" date="2023-07" db="EMBL/GenBank/DDBJ databases">
        <title>Sorghum-associated microbial communities from plants grown in Nebraska, USA.</title>
        <authorList>
            <person name="Schachtman D."/>
        </authorList>
    </citation>
    <scope>NUCLEOTIDE SEQUENCE [LARGE SCALE GENOMIC DNA]</scope>
    <source>
        <strain evidence="9 10">BE187</strain>
    </source>
</reference>
<keyword evidence="10" id="KW-1185">Reference proteome</keyword>
<dbReference type="InterPro" id="IPR013815">
    <property type="entry name" value="ATP_grasp_subdomain_1"/>
</dbReference>
<keyword evidence="6 7" id="KW-0460">Magnesium</keyword>
<dbReference type="SUPFAM" id="SSF56059">
    <property type="entry name" value="Glutathione synthetase ATP-binding domain-like"/>
    <property type="match status" value="1"/>
</dbReference>
<feature type="domain" description="ATP-grasp" evidence="8">
    <location>
        <begin position="125"/>
        <end position="314"/>
    </location>
</feature>
<dbReference type="PANTHER" id="PTHR43055:SF1">
    <property type="entry name" value="FORMATE-DEPENDENT PHOSPHORIBOSYLGLYCINAMIDE FORMYLTRANSFERASE"/>
    <property type="match status" value="1"/>
</dbReference>
<dbReference type="Pfam" id="PF02222">
    <property type="entry name" value="ATP-grasp"/>
    <property type="match status" value="1"/>
</dbReference>
<dbReference type="Gene3D" id="3.30.470.20">
    <property type="entry name" value="ATP-grasp fold, B domain"/>
    <property type="match status" value="1"/>
</dbReference>
<keyword evidence="2 7" id="KW-0479">Metal-binding</keyword>
<evidence type="ECO:0000313" key="10">
    <source>
        <dbReference type="Proteomes" id="UP001267878"/>
    </source>
</evidence>
<evidence type="ECO:0000256" key="6">
    <source>
        <dbReference type="ARBA" id="ARBA00022842"/>
    </source>
</evidence>
<dbReference type="GO" id="GO:0004644">
    <property type="term" value="F:phosphoribosylglycinamide formyltransferase activity"/>
    <property type="evidence" value="ECO:0007669"/>
    <property type="project" value="UniProtKB-EC"/>
</dbReference>
<sequence length="399" mass="43181">MTQLGTPLSPHAFRVLLLGSGELGKEVAIELQRFGVEVIAADRYANAPAMQVAHRSHVLDMLDGAAIRALIAQERPHLIVPEIEAIHTQTLVELEREFAEHGTGTRVIPTARAARLTMDREGIRRLAAETLGLPTSPYRFVDTLADYREAVRAIGLPCVVKPVMSSSGKGQSLVRTDADIDAAWDYAQTGGRAGAGRVIVEGFVHFDYEITLLTVRHRDGTSFCEPIGHLQRDGDYRESWQPQPMSTRALERAQQIAKSITDDLGGWGVFGVELFVQGDEVWFSEVSPRPHDTGLVTLVSQDLSEFALHARAILGLPIPVIRPQGASASCAVLAQGHGVPVFAGVDAALAQADTQLRLFGKPRVEGHRRVAVTLALADDVEQARQRARAAAAALTIELG</sequence>
<dbReference type="Gene3D" id="3.40.50.20">
    <property type="match status" value="1"/>
</dbReference>
<comment type="catalytic activity">
    <reaction evidence="7">
        <text>N(1)-(5-phospho-beta-D-ribosyl)glycinamide + formate + ATP = N(2)-formyl-N(1)-(5-phospho-beta-D-ribosyl)glycinamide + ADP + phosphate + H(+)</text>
        <dbReference type="Rhea" id="RHEA:24829"/>
        <dbReference type="ChEBI" id="CHEBI:15378"/>
        <dbReference type="ChEBI" id="CHEBI:15740"/>
        <dbReference type="ChEBI" id="CHEBI:30616"/>
        <dbReference type="ChEBI" id="CHEBI:43474"/>
        <dbReference type="ChEBI" id="CHEBI:143788"/>
        <dbReference type="ChEBI" id="CHEBI:147286"/>
        <dbReference type="ChEBI" id="CHEBI:456216"/>
        <dbReference type="EC" id="6.3.1.21"/>
    </reaction>
</comment>
<dbReference type="NCBIfam" id="TIGR01142">
    <property type="entry name" value="purT"/>
    <property type="match status" value="1"/>
</dbReference>
<dbReference type="InterPro" id="IPR011054">
    <property type="entry name" value="Rudment_hybrid_motif"/>
</dbReference>
<feature type="binding site" evidence="7">
    <location>
        <position position="292"/>
    </location>
    <ligand>
        <name>N(1)-(5-phospho-beta-D-ribosyl)glycinamide</name>
        <dbReference type="ChEBI" id="CHEBI:143788"/>
    </ligand>
</feature>
<feature type="binding site" evidence="7">
    <location>
        <begin position="368"/>
        <end position="369"/>
    </location>
    <ligand>
        <name>N(1)-(5-phospho-beta-D-ribosyl)glycinamide</name>
        <dbReference type="ChEBI" id="CHEBI:143788"/>
    </ligand>
</feature>
<feature type="binding site" evidence="7">
    <location>
        <position position="161"/>
    </location>
    <ligand>
        <name>ATP</name>
        <dbReference type="ChEBI" id="CHEBI:30616"/>
    </ligand>
</feature>
<evidence type="ECO:0000256" key="4">
    <source>
        <dbReference type="ARBA" id="ARBA00022755"/>
    </source>
</evidence>
<dbReference type="PANTHER" id="PTHR43055">
    <property type="entry name" value="FORMATE-DEPENDENT PHOSPHORIBOSYLGLYCINAMIDE FORMYLTRANSFERASE"/>
    <property type="match status" value="1"/>
</dbReference>
<keyword evidence="4 7" id="KW-0658">Purine biosynthesis</keyword>
<feature type="binding site" evidence="7">
    <location>
        <position position="120"/>
    </location>
    <ligand>
        <name>ATP</name>
        <dbReference type="ChEBI" id="CHEBI:30616"/>
    </ligand>
</feature>
<dbReference type="PROSITE" id="PS50975">
    <property type="entry name" value="ATP_GRASP"/>
    <property type="match status" value="1"/>
</dbReference>
<evidence type="ECO:0000256" key="3">
    <source>
        <dbReference type="ARBA" id="ARBA00022741"/>
    </source>
</evidence>
<keyword evidence="3 7" id="KW-0547">Nucleotide-binding</keyword>
<dbReference type="Proteomes" id="UP001267878">
    <property type="component" value="Unassembled WGS sequence"/>
</dbReference>
<evidence type="ECO:0000256" key="7">
    <source>
        <dbReference type="HAMAP-Rule" id="MF_01643"/>
    </source>
</evidence>
<dbReference type="SUPFAM" id="SSF51246">
    <property type="entry name" value="Rudiment single hybrid motif"/>
    <property type="match status" value="1"/>
</dbReference>
<dbReference type="Pfam" id="PF21244">
    <property type="entry name" value="PurT_C"/>
    <property type="match status" value="1"/>
</dbReference>
<dbReference type="InterPro" id="IPR054350">
    <property type="entry name" value="PurT/PurK_preATP-grasp"/>
</dbReference>
<organism evidence="9 10">
    <name type="scientific">Agrilutibacter niabensis</name>
    <dbReference type="NCBI Taxonomy" id="380628"/>
    <lineage>
        <taxon>Bacteria</taxon>
        <taxon>Pseudomonadati</taxon>
        <taxon>Pseudomonadota</taxon>
        <taxon>Gammaproteobacteria</taxon>
        <taxon>Lysobacterales</taxon>
        <taxon>Lysobacteraceae</taxon>
        <taxon>Agrilutibacter</taxon>
    </lineage>
</organism>
<feature type="binding site" evidence="7">
    <location>
        <begin position="166"/>
        <end position="171"/>
    </location>
    <ligand>
        <name>ATP</name>
        <dbReference type="ChEBI" id="CHEBI:30616"/>
    </ligand>
</feature>
<dbReference type="InterPro" id="IPR016185">
    <property type="entry name" value="PreATP-grasp_dom_sf"/>
</dbReference>
<dbReference type="HAMAP" id="MF_01643">
    <property type="entry name" value="PurT"/>
    <property type="match status" value="1"/>
</dbReference>
<dbReference type="Pfam" id="PF22660">
    <property type="entry name" value="RS_preATP-grasp-like"/>
    <property type="match status" value="1"/>
</dbReference>
<comment type="caution">
    <text evidence="9">The sequence shown here is derived from an EMBL/GenBank/DDBJ whole genome shotgun (WGS) entry which is preliminary data.</text>
</comment>
<feature type="binding site" evidence="7">
    <location>
        <position position="82"/>
    </location>
    <ligand>
        <name>N(1)-(5-phospho-beta-D-ribosyl)glycinamide</name>
        <dbReference type="ChEBI" id="CHEBI:143788"/>
    </ligand>
</feature>
<dbReference type="InterPro" id="IPR048740">
    <property type="entry name" value="PurT_C"/>
</dbReference>
<dbReference type="Gene3D" id="3.30.1490.20">
    <property type="entry name" value="ATP-grasp fold, A domain"/>
    <property type="match status" value="1"/>
</dbReference>
<feature type="binding site" evidence="7">
    <location>
        <position position="209"/>
    </location>
    <ligand>
        <name>ATP</name>
        <dbReference type="ChEBI" id="CHEBI:30616"/>
    </ligand>
</feature>
<feature type="binding site" evidence="7">
    <location>
        <begin position="201"/>
        <end position="204"/>
    </location>
    <ligand>
        <name>ATP</name>
        <dbReference type="ChEBI" id="CHEBI:30616"/>
    </ligand>
</feature>
<name>A0ABU1VPI6_9GAMM</name>
<dbReference type="InterPro" id="IPR011761">
    <property type="entry name" value="ATP-grasp"/>
</dbReference>
<dbReference type="SUPFAM" id="SSF52440">
    <property type="entry name" value="PreATP-grasp domain"/>
    <property type="match status" value="1"/>
</dbReference>
<keyword evidence="9" id="KW-0808">Transferase</keyword>
<feature type="binding site" evidence="7">
    <location>
        <begin position="22"/>
        <end position="23"/>
    </location>
    <ligand>
        <name>N(1)-(5-phospho-beta-D-ribosyl)glycinamide</name>
        <dbReference type="ChEBI" id="CHEBI:143788"/>
    </ligand>
</feature>
<dbReference type="InterPro" id="IPR003135">
    <property type="entry name" value="ATP-grasp_carboxylate-amine"/>
</dbReference>
<evidence type="ECO:0000259" key="8">
    <source>
        <dbReference type="PROSITE" id="PS50975"/>
    </source>
</evidence>
<accession>A0ABU1VPI6</accession>
<evidence type="ECO:0000256" key="2">
    <source>
        <dbReference type="ARBA" id="ARBA00022723"/>
    </source>
</evidence>
<dbReference type="NCBIfam" id="NF006766">
    <property type="entry name" value="PRK09288.1"/>
    <property type="match status" value="1"/>
</dbReference>
<dbReference type="EMBL" id="JAVDVW010000001">
    <property type="protein sequence ID" value="MDR7099397.1"/>
    <property type="molecule type" value="Genomic_DNA"/>
</dbReference>
<feature type="binding site" evidence="7">
    <location>
        <position position="361"/>
    </location>
    <ligand>
        <name>N(1)-(5-phospho-beta-D-ribosyl)glycinamide</name>
        <dbReference type="ChEBI" id="CHEBI:143788"/>
    </ligand>
</feature>
<evidence type="ECO:0000256" key="1">
    <source>
        <dbReference type="ARBA" id="ARBA00022598"/>
    </source>
</evidence>
<dbReference type="InterPro" id="IPR005862">
    <property type="entry name" value="PurT"/>
</dbReference>
<keyword evidence="5 7" id="KW-0067">ATP-binding</keyword>